<dbReference type="EMBL" id="BLLF01002800">
    <property type="protein sequence ID" value="GFH25383.1"/>
    <property type="molecule type" value="Genomic_DNA"/>
</dbReference>
<keyword evidence="2" id="KW-0175">Coiled coil</keyword>
<protein>
    <submittedName>
        <fullName evidence="4">Uncharacterized protein</fullName>
    </submittedName>
</protein>
<dbReference type="GO" id="GO:0019905">
    <property type="term" value="F:syntaxin binding"/>
    <property type="evidence" value="ECO:0007669"/>
    <property type="project" value="InterPro"/>
</dbReference>
<feature type="non-terminal residue" evidence="4">
    <location>
        <position position="137"/>
    </location>
</feature>
<dbReference type="AlphaFoldDB" id="A0A699ZRW0"/>
<proteinExistence type="inferred from homology"/>
<evidence type="ECO:0000256" key="3">
    <source>
        <dbReference type="SAM" id="MobiDB-lite"/>
    </source>
</evidence>
<reference evidence="4 5" key="1">
    <citation type="submission" date="2020-02" db="EMBL/GenBank/DDBJ databases">
        <title>Draft genome sequence of Haematococcus lacustris strain NIES-144.</title>
        <authorList>
            <person name="Morimoto D."/>
            <person name="Nakagawa S."/>
            <person name="Yoshida T."/>
            <person name="Sawayama S."/>
        </authorList>
    </citation>
    <scope>NUCLEOTIDE SEQUENCE [LARGE SCALE GENOMIC DNA]</scope>
    <source>
        <strain evidence="4 5">NIES-144</strain>
    </source>
</reference>
<comment type="caution">
    <text evidence="4">The sequence shown here is derived from an EMBL/GenBank/DDBJ whole genome shotgun (WGS) entry which is preliminary data.</text>
</comment>
<evidence type="ECO:0000313" key="4">
    <source>
        <dbReference type="EMBL" id="GFH25383.1"/>
    </source>
</evidence>
<evidence type="ECO:0000313" key="5">
    <source>
        <dbReference type="Proteomes" id="UP000485058"/>
    </source>
</evidence>
<feature type="region of interest" description="Disordered" evidence="3">
    <location>
        <begin position="1"/>
        <end position="26"/>
    </location>
</feature>
<comment type="similarity">
    <text evidence="1">Belongs to the taxilin family.</text>
</comment>
<gene>
    <name evidence="4" type="ORF">HaLaN_23333</name>
</gene>
<dbReference type="Pfam" id="PF09728">
    <property type="entry name" value="Taxilin"/>
    <property type="match status" value="1"/>
</dbReference>
<dbReference type="InterPro" id="IPR026183">
    <property type="entry name" value="Taxilin_fam"/>
</dbReference>
<evidence type="ECO:0000256" key="1">
    <source>
        <dbReference type="ARBA" id="ARBA00009550"/>
    </source>
</evidence>
<organism evidence="4 5">
    <name type="scientific">Haematococcus lacustris</name>
    <name type="common">Green alga</name>
    <name type="synonym">Haematococcus pluvialis</name>
    <dbReference type="NCBI Taxonomy" id="44745"/>
    <lineage>
        <taxon>Eukaryota</taxon>
        <taxon>Viridiplantae</taxon>
        <taxon>Chlorophyta</taxon>
        <taxon>core chlorophytes</taxon>
        <taxon>Chlorophyceae</taxon>
        <taxon>CS clade</taxon>
        <taxon>Chlamydomonadales</taxon>
        <taxon>Haematococcaceae</taxon>
        <taxon>Haematococcus</taxon>
    </lineage>
</organism>
<accession>A0A699ZRW0</accession>
<name>A0A699ZRW0_HAELA</name>
<keyword evidence="5" id="KW-1185">Reference proteome</keyword>
<feature type="coiled-coil region" evidence="2">
    <location>
        <begin position="105"/>
        <end position="132"/>
    </location>
</feature>
<dbReference type="PANTHER" id="PTHR16127">
    <property type="entry name" value="TAXILIN"/>
    <property type="match status" value="1"/>
</dbReference>
<evidence type="ECO:0000256" key="2">
    <source>
        <dbReference type="SAM" id="Coils"/>
    </source>
</evidence>
<dbReference type="PANTHER" id="PTHR16127:SF13">
    <property type="entry name" value="GH01188P"/>
    <property type="match status" value="1"/>
</dbReference>
<dbReference type="Proteomes" id="UP000485058">
    <property type="component" value="Unassembled WGS sequence"/>
</dbReference>
<sequence>MSSLEVLNAETPPGRQESRGTEHLPNNLINVLSSKITELEDSIGTGNAAEREAAKARRKELRGVIKALSDLPAEEKMTFLQSKYTHMASELIRTEKALLESQGQLEAVTRERDKVQGELRKTNQLLDKLQDVCRQLQ</sequence>